<accession>A0A3G9CWX6</accession>
<evidence type="ECO:0000313" key="2">
    <source>
        <dbReference type="Proteomes" id="UP000265557"/>
    </source>
</evidence>
<protein>
    <submittedName>
        <fullName evidence="1">Na+/H+ antiporter NhaD-like permease</fullName>
    </submittedName>
</protein>
<evidence type="ECO:0000313" key="1">
    <source>
        <dbReference type="EMBL" id="BAW29680.1"/>
    </source>
</evidence>
<name>A0A3G9CWX6_METTE</name>
<dbReference type="Proteomes" id="UP000265557">
    <property type="component" value="Chromosome"/>
</dbReference>
<organism evidence="1 2">
    <name type="scientific">Methanosarcina thermophila</name>
    <dbReference type="NCBI Taxonomy" id="2210"/>
    <lineage>
        <taxon>Archaea</taxon>
        <taxon>Methanobacteriati</taxon>
        <taxon>Methanobacteriota</taxon>
        <taxon>Stenosarchaea group</taxon>
        <taxon>Methanomicrobia</taxon>
        <taxon>Methanosarcinales</taxon>
        <taxon>Methanosarcinaceae</taxon>
        <taxon>Methanosarcina</taxon>
    </lineage>
</organism>
<reference evidence="1 2" key="1">
    <citation type="submission" date="2016-09" db="EMBL/GenBank/DDBJ databases">
        <title>Complete Genome Sequence of Methanosarcina thermophila MT-1.</title>
        <authorList>
            <person name="Kouzuma A."/>
        </authorList>
    </citation>
    <scope>NUCLEOTIDE SEQUENCE [LARGE SCALE GENOMIC DNA]</scope>
    <source>
        <strain evidence="1 2">MT-1</strain>
    </source>
</reference>
<gene>
    <name evidence="1" type="ORF">MESMT1_1750</name>
</gene>
<dbReference type="EMBL" id="AP017646">
    <property type="protein sequence ID" value="BAW29680.1"/>
    <property type="molecule type" value="Genomic_DNA"/>
</dbReference>
<dbReference type="AlphaFoldDB" id="A0A3G9CWX6"/>
<sequence>MIAINSGVPIIAGYYQQSNIKVLVKRSVDWLTLRFFRVVYILKERNYIK</sequence>
<proteinExistence type="predicted"/>